<dbReference type="PROSITE" id="PS00383">
    <property type="entry name" value="TYR_PHOSPHATASE_1"/>
    <property type="match status" value="1"/>
</dbReference>
<dbReference type="InterPro" id="IPR000387">
    <property type="entry name" value="Tyr_Pase_dom"/>
</dbReference>
<feature type="domain" description="Fibronectin type-III" evidence="10">
    <location>
        <begin position="1010"/>
        <end position="1101"/>
    </location>
</feature>
<feature type="domain" description="Tyrosine-protein phosphatase" evidence="8">
    <location>
        <begin position="1354"/>
        <end position="1635"/>
    </location>
</feature>
<feature type="signal peptide" evidence="7">
    <location>
        <begin position="1"/>
        <end position="22"/>
    </location>
</feature>
<reference evidence="11 12" key="1">
    <citation type="journal article" date="2019" name="BMC Genomics">
        <title>New insights from Opisthorchis felineus genome: update on genomics of the epidemiologically important liver flukes.</title>
        <authorList>
            <person name="Ershov N.I."/>
            <person name="Mordvinov V.A."/>
            <person name="Prokhortchouk E.B."/>
            <person name="Pakharukova M.Y."/>
            <person name="Gunbin K.V."/>
            <person name="Ustyantsev K."/>
            <person name="Genaev M.A."/>
            <person name="Blinov A.G."/>
            <person name="Mazur A."/>
            <person name="Boulygina E."/>
            <person name="Tsygankova S."/>
            <person name="Khrameeva E."/>
            <person name="Chekanov N."/>
            <person name="Fan G."/>
            <person name="Xiao A."/>
            <person name="Zhang H."/>
            <person name="Xu X."/>
            <person name="Yang H."/>
            <person name="Solovyev V."/>
            <person name="Lee S.M."/>
            <person name="Liu X."/>
            <person name="Afonnikov D.A."/>
            <person name="Skryabin K.G."/>
        </authorList>
    </citation>
    <scope>NUCLEOTIDE SEQUENCE [LARGE SCALE GENOMIC DNA]</scope>
    <source>
        <strain evidence="11">AK-0245</strain>
        <tissue evidence="11">Whole organism</tissue>
    </source>
</reference>
<dbReference type="Proteomes" id="UP000308267">
    <property type="component" value="Unassembled WGS sequence"/>
</dbReference>
<feature type="domain" description="Tyrosine specific protein phosphatases" evidence="9">
    <location>
        <begin position="1553"/>
        <end position="1631"/>
    </location>
</feature>
<dbReference type="SMART" id="SM00194">
    <property type="entry name" value="PTPc"/>
    <property type="match status" value="1"/>
</dbReference>
<protein>
    <submittedName>
        <fullName evidence="11">Uncharacterized protein</fullName>
    </submittedName>
</protein>
<dbReference type="InterPro" id="IPR013783">
    <property type="entry name" value="Ig-like_fold"/>
</dbReference>
<name>A0A4S2LL44_OPIFE</name>
<dbReference type="SUPFAM" id="SSF49265">
    <property type="entry name" value="Fibronectin type III"/>
    <property type="match status" value="3"/>
</dbReference>
<evidence type="ECO:0000256" key="4">
    <source>
        <dbReference type="ARBA" id="ARBA00022912"/>
    </source>
</evidence>
<keyword evidence="2 7" id="KW-0732">Signal</keyword>
<dbReference type="PANTHER" id="PTHR19134">
    <property type="entry name" value="RECEPTOR-TYPE TYROSINE-PROTEIN PHOSPHATASE"/>
    <property type="match status" value="1"/>
</dbReference>
<proteinExistence type="predicted"/>
<evidence type="ECO:0000256" key="6">
    <source>
        <dbReference type="ARBA" id="ARBA00051722"/>
    </source>
</evidence>
<comment type="catalytic activity">
    <reaction evidence="6">
        <text>O-phospho-L-tyrosyl-[protein] + H2O = L-tyrosyl-[protein] + phosphate</text>
        <dbReference type="Rhea" id="RHEA:10684"/>
        <dbReference type="Rhea" id="RHEA-COMP:10136"/>
        <dbReference type="Rhea" id="RHEA-COMP:20101"/>
        <dbReference type="ChEBI" id="CHEBI:15377"/>
        <dbReference type="ChEBI" id="CHEBI:43474"/>
        <dbReference type="ChEBI" id="CHEBI:46858"/>
        <dbReference type="ChEBI" id="CHEBI:61978"/>
        <dbReference type="EC" id="3.1.3.48"/>
    </reaction>
</comment>
<evidence type="ECO:0000313" key="11">
    <source>
        <dbReference type="EMBL" id="TGZ61759.1"/>
    </source>
</evidence>
<dbReference type="Pfam" id="PF00041">
    <property type="entry name" value="fn3"/>
    <property type="match status" value="1"/>
</dbReference>
<keyword evidence="4" id="KW-0904">Protein phosphatase</keyword>
<dbReference type="CDD" id="cd00047">
    <property type="entry name" value="PTPc"/>
    <property type="match status" value="1"/>
</dbReference>
<dbReference type="InterPro" id="IPR003961">
    <property type="entry name" value="FN3_dom"/>
</dbReference>
<organism evidence="11 12">
    <name type="scientific">Opisthorchis felineus</name>
    <dbReference type="NCBI Taxonomy" id="147828"/>
    <lineage>
        <taxon>Eukaryota</taxon>
        <taxon>Metazoa</taxon>
        <taxon>Spiralia</taxon>
        <taxon>Lophotrochozoa</taxon>
        <taxon>Platyhelminthes</taxon>
        <taxon>Trematoda</taxon>
        <taxon>Digenea</taxon>
        <taxon>Opisthorchiida</taxon>
        <taxon>Opisthorchiata</taxon>
        <taxon>Opisthorchiidae</taxon>
        <taxon>Opisthorchis</taxon>
    </lineage>
</organism>
<dbReference type="Gene3D" id="3.90.190.10">
    <property type="entry name" value="Protein tyrosine phosphatase superfamily"/>
    <property type="match status" value="1"/>
</dbReference>
<evidence type="ECO:0000256" key="5">
    <source>
        <dbReference type="ARBA" id="ARBA00023136"/>
    </source>
</evidence>
<evidence type="ECO:0000259" key="10">
    <source>
        <dbReference type="PROSITE" id="PS50853"/>
    </source>
</evidence>
<keyword evidence="3" id="KW-0378">Hydrolase</keyword>
<dbReference type="PANTHER" id="PTHR19134:SF449">
    <property type="entry name" value="TYROSINE-PROTEIN PHOSPHATASE 1"/>
    <property type="match status" value="1"/>
</dbReference>
<evidence type="ECO:0000256" key="2">
    <source>
        <dbReference type="ARBA" id="ARBA00022729"/>
    </source>
</evidence>
<comment type="caution">
    <text evidence="11">The sequence shown here is derived from an EMBL/GenBank/DDBJ whole genome shotgun (WGS) entry which is preliminary data.</text>
</comment>
<comment type="subcellular location">
    <subcellularLocation>
        <location evidence="1">Membrane</location>
        <topology evidence="1">Single-pass membrane protein</topology>
    </subcellularLocation>
</comment>
<dbReference type="PRINTS" id="PR00700">
    <property type="entry name" value="PRTYPHPHTASE"/>
</dbReference>
<evidence type="ECO:0000259" key="9">
    <source>
        <dbReference type="PROSITE" id="PS50056"/>
    </source>
</evidence>
<keyword evidence="12" id="KW-1185">Reference proteome</keyword>
<evidence type="ECO:0000313" key="12">
    <source>
        <dbReference type="Proteomes" id="UP000308267"/>
    </source>
</evidence>
<dbReference type="STRING" id="147828.A0A4S2LL44"/>
<dbReference type="SMART" id="SM00404">
    <property type="entry name" value="PTPc_motif"/>
    <property type="match status" value="1"/>
</dbReference>
<accession>A0A4S2LL44</accession>
<dbReference type="EMBL" id="SJOL01007812">
    <property type="protein sequence ID" value="TGZ61759.1"/>
    <property type="molecule type" value="Genomic_DNA"/>
</dbReference>
<dbReference type="SMART" id="SM00060">
    <property type="entry name" value="FN3"/>
    <property type="match status" value="3"/>
</dbReference>
<gene>
    <name evidence="11" type="ORF">CRM22_007825</name>
</gene>
<dbReference type="Pfam" id="PF00102">
    <property type="entry name" value="Y_phosphatase"/>
    <property type="match status" value="1"/>
</dbReference>
<evidence type="ECO:0000256" key="1">
    <source>
        <dbReference type="ARBA" id="ARBA00004167"/>
    </source>
</evidence>
<dbReference type="PROSITE" id="PS50853">
    <property type="entry name" value="FN3"/>
    <property type="match status" value="2"/>
</dbReference>
<evidence type="ECO:0000256" key="7">
    <source>
        <dbReference type="SAM" id="SignalP"/>
    </source>
</evidence>
<dbReference type="Gene3D" id="2.60.40.10">
    <property type="entry name" value="Immunoglobulins"/>
    <property type="match status" value="2"/>
</dbReference>
<dbReference type="GO" id="GO:0016020">
    <property type="term" value="C:membrane"/>
    <property type="evidence" value="ECO:0007669"/>
    <property type="project" value="UniProtKB-SubCell"/>
</dbReference>
<dbReference type="InterPro" id="IPR003595">
    <property type="entry name" value="Tyr_Pase_cat"/>
</dbReference>
<dbReference type="PROSITE" id="PS50056">
    <property type="entry name" value="TYR_PHOSPHATASE_2"/>
    <property type="match status" value="1"/>
</dbReference>
<dbReference type="InterPro" id="IPR050348">
    <property type="entry name" value="Protein-Tyr_Phosphatase"/>
</dbReference>
<dbReference type="InterPro" id="IPR000242">
    <property type="entry name" value="PTP_cat"/>
</dbReference>
<keyword evidence="5" id="KW-0472">Membrane</keyword>
<dbReference type="GO" id="GO:0004725">
    <property type="term" value="F:protein tyrosine phosphatase activity"/>
    <property type="evidence" value="ECO:0007669"/>
    <property type="project" value="UniProtKB-EC"/>
</dbReference>
<dbReference type="CDD" id="cd00063">
    <property type="entry name" value="FN3"/>
    <property type="match status" value="2"/>
</dbReference>
<evidence type="ECO:0000256" key="3">
    <source>
        <dbReference type="ARBA" id="ARBA00022801"/>
    </source>
</evidence>
<evidence type="ECO:0000259" key="8">
    <source>
        <dbReference type="PROSITE" id="PS50055"/>
    </source>
</evidence>
<dbReference type="PROSITE" id="PS50055">
    <property type="entry name" value="TYR_PHOSPHATASE_PTP"/>
    <property type="match status" value="1"/>
</dbReference>
<dbReference type="InterPro" id="IPR029021">
    <property type="entry name" value="Prot-tyrosine_phosphatase-like"/>
</dbReference>
<dbReference type="InterPro" id="IPR016130">
    <property type="entry name" value="Tyr_Pase_AS"/>
</dbReference>
<feature type="domain" description="Fibronectin type-III" evidence="10">
    <location>
        <begin position="814"/>
        <end position="908"/>
    </location>
</feature>
<feature type="chain" id="PRO_5020944230" evidence="7">
    <location>
        <begin position="23"/>
        <end position="1660"/>
    </location>
</feature>
<sequence length="1660" mass="185997">MKETIFHHFVAGLIFILSLDFGNFEMYGCSNTTDLVRIEVNQSKVECIRDKIVPNAEFEGVVKAIGFTGSSFTESQVVPDSHSLTWDSLTIGEVYNVSCWISLDSSKSDKVECTVPIVDPERRLARFRLCPSDSKIQLCWETEPSVRTLKIIYRDLQTPDGCISPTSTPDPVSLKTSKLAYKTVRDNTMTYNGNRKQFWISLPLDFDVAPVVIGVIQLDSTESQLTQVKKGRRTIWFILNDAHWNPVNTPRIVGVLHDGCGSCSAVLYPRCDFCSQSRKNSPDTTAKLRTLCRWGPMHVLEPHVNVLDSIAIVENTPDEHLSMEEDILTLFNNSLFSPALPMVTAASDQCFISWHIDPSQSVVVDDEAAAEGTLALWFSDYKVRVYKTTSQRFSLQGNDCAAKHVQVDVEVNFVRTPTTPVQMKTELYESIGTPQYIDVISVADRVHKVIWDSPISPVQTPHLYVVTQMYSSGKEKAVAYIPSSGPFQHTFKADEYCETFAYTVHIMSIRDGVVGSSVYTTRDSAFKALIDLRISDANATSLHLEWTVHNKACLVHSYSILASPVTNSIVHQTFSGTETDGWLEVSACTQYRITVEPLLEGQWVSLSVSKPVRIWTPAIATGAPRTLHVKTTAQAGQRVIWLQPETRTYCQYLYVVEQHSADDNEFTTLLVEPSEGPNFEADFEVSLDCVNYNYKVYILAQPENVIGPAIVQTASSTGFSHHLPSVNVKSDPDSVDVTISWSYKSECAPDEFDVTIYDLGGSVLSTETVDTNSLKLAVDVACEKLLVGVVARKENTNGLESDRVEFIRMKVPDVPENVHVADVDKSYQKISWEKPAYEYSCPHNYVITQRRERDGEEYSVTISSDEDFEFIFEVEAGCVDYTYGIRIVAENGHVQGWEVSMTVRTRPSDLKAPDGIHISTPYSNLALLIWDESSIPTACRPTYEVVLQKTSDSFGRRIVVPEDQYMIGLSVEQCTGYVIHVEAMDRMDYMKERVRSDPIVLRTATETPGTPSSLKVIYNTPSSQTLQWTSPGYLPPCAKYELVQDNAEDNSSVTVRLEKTITSYKFSSLESSTNYTYKIRAVAEDAHGPFSTPVSLTTDISEHHFRTMESMYDINFVSVKDTGEREILLDLHLTPLSKVPHLQGITLRVEPQVTPFQTELPLVNQTSLFPENLVNIWEVRASTGKGPWEVLVWQQPSDGNMEVVEFVEQSNLADVKFRLGQYGVGCVATLPCTNVPLRPGTRYSIQLIMYTAVDAAESIQRLVTTHQDGSLVVAVICYVVLISIAAIATTATLYFTKYDLKTLARIREAILAAELLSKKTNDSYLDDDVESSFVDLAELPTYLDKCLRPHSAILTNQFHSLRNRASQLKQKKGLTIITATKSKNTVLNRQMDVLPYDQNIATLEGELDEEGDTRYINASLIQAIAPFVRRQQISSIETDQPAYIATQAPLPDTIGDFWRLIYQENVTVIIMLAPSLGENLPDFEIYWPPMVDECRYHAYDTSRLTVTLVAETAESGYMLRKFTVTSLDESEDPLEVTQFQLLNWPEHGLPNIQEFIGMLTAYRRFKYSETDQDAPTLVHCSNGAGRTGAFIAADTLMDHLEESAESIDLASIVTELRGMRMNMVQKNSSHRPENYDPLCTHPRPIDCPLYTAPFLAACVC</sequence>
<dbReference type="SUPFAM" id="SSF52799">
    <property type="entry name" value="(Phosphotyrosine protein) phosphatases II"/>
    <property type="match status" value="1"/>
</dbReference>
<dbReference type="InterPro" id="IPR036116">
    <property type="entry name" value="FN3_sf"/>
</dbReference>
<dbReference type="OrthoDB" id="6274266at2759"/>